<keyword evidence="3" id="KW-1185">Reference proteome</keyword>
<feature type="compositionally biased region" description="Polar residues" evidence="1">
    <location>
        <begin position="192"/>
        <end position="202"/>
    </location>
</feature>
<dbReference type="EMBL" id="LFZO01000011">
    <property type="protein sequence ID" value="KXT18049.1"/>
    <property type="molecule type" value="Genomic_DNA"/>
</dbReference>
<organism evidence="2 3">
    <name type="scientific">Pseudocercospora musae</name>
    <dbReference type="NCBI Taxonomy" id="113226"/>
    <lineage>
        <taxon>Eukaryota</taxon>
        <taxon>Fungi</taxon>
        <taxon>Dikarya</taxon>
        <taxon>Ascomycota</taxon>
        <taxon>Pezizomycotina</taxon>
        <taxon>Dothideomycetes</taxon>
        <taxon>Dothideomycetidae</taxon>
        <taxon>Mycosphaerellales</taxon>
        <taxon>Mycosphaerellaceae</taxon>
        <taxon>Pseudocercospora</taxon>
    </lineage>
</organism>
<proteinExistence type="predicted"/>
<name>A0A139ITH0_9PEZI</name>
<evidence type="ECO:0000313" key="2">
    <source>
        <dbReference type="EMBL" id="KXT18049.1"/>
    </source>
</evidence>
<evidence type="ECO:0000256" key="1">
    <source>
        <dbReference type="SAM" id="MobiDB-lite"/>
    </source>
</evidence>
<reference evidence="2 3" key="1">
    <citation type="submission" date="2015-07" db="EMBL/GenBank/DDBJ databases">
        <title>Comparative genomics of the Sigatoka disease complex on banana suggests a link between parallel evolutionary changes in Pseudocercospora fijiensis and Pseudocercospora eumusae and increased virulence on the banana host.</title>
        <authorList>
            <person name="Chang T.-C."/>
            <person name="Salvucci A."/>
            <person name="Crous P.W."/>
            <person name="Stergiopoulos I."/>
        </authorList>
    </citation>
    <scope>NUCLEOTIDE SEQUENCE [LARGE SCALE GENOMIC DNA]</scope>
    <source>
        <strain evidence="2 3">CBS 116634</strain>
    </source>
</reference>
<feature type="region of interest" description="Disordered" evidence="1">
    <location>
        <begin position="1"/>
        <end position="209"/>
    </location>
</feature>
<feature type="compositionally biased region" description="Polar residues" evidence="1">
    <location>
        <begin position="131"/>
        <end position="164"/>
    </location>
</feature>
<sequence>MALSLTQMSQNHFNNRPRAQSGEEYFHDSATYMPVPEDFHQQSQFPLPPPPRPQNFGTYGYRPPMPQYSPYGYRQQQQQQQHYHAAEQWQFHAPPHPPAYSSLVHAPIPEQAPPVPPRPPKTPIEHMPDFSNVQQQGAPGRPLSNSMLSQTTSQDSESLATPDTSTRRPHSDSQVSTISRTIEPDPLPPHSNPQALTQSQSAAFEDSCPIPPVRLGKDEVWDSRSGFAMFLITREAAHMPSFLSTKPLLTVTRLSTNVPMGHIKFHSMLSSDIELTINGRETTISHSILHNRWAFRSTTCPNQDEKWYWSKDKKTGGAKLQDNKKKGRVMARMKGDLLTFEAGRMSDSNYEEILLSAVAMAEAARRASKGNVTDLASSIALATILVIEAVIHERSTQQKIESYSEQVVSGGRYHSDTVLVGGECPAVA</sequence>
<protein>
    <submittedName>
        <fullName evidence="2">Uncharacterized protein</fullName>
    </submittedName>
</protein>
<dbReference type="STRING" id="113226.A0A139ITH0"/>
<feature type="compositionally biased region" description="Polar residues" evidence="1">
    <location>
        <begin position="1"/>
        <end position="18"/>
    </location>
</feature>
<evidence type="ECO:0000313" key="3">
    <source>
        <dbReference type="Proteomes" id="UP000073492"/>
    </source>
</evidence>
<feature type="compositionally biased region" description="Pro residues" evidence="1">
    <location>
        <begin position="110"/>
        <end position="122"/>
    </location>
</feature>
<gene>
    <name evidence="2" type="ORF">AC579_4575</name>
</gene>
<comment type="caution">
    <text evidence="2">The sequence shown here is derived from an EMBL/GenBank/DDBJ whole genome shotgun (WGS) entry which is preliminary data.</text>
</comment>
<dbReference type="OrthoDB" id="3644557at2759"/>
<accession>A0A139ITH0</accession>
<dbReference type="Proteomes" id="UP000073492">
    <property type="component" value="Unassembled WGS sequence"/>
</dbReference>
<dbReference type="AlphaFoldDB" id="A0A139ITH0"/>